<dbReference type="EMBL" id="MU620904">
    <property type="protein sequence ID" value="KAI8581722.1"/>
    <property type="molecule type" value="Genomic_DNA"/>
</dbReference>
<comment type="caution">
    <text evidence="2">The sequence shown here is derived from an EMBL/GenBank/DDBJ whole genome shotgun (WGS) entry which is preliminary data.</text>
</comment>
<feature type="region of interest" description="Disordered" evidence="1">
    <location>
        <begin position="163"/>
        <end position="194"/>
    </location>
</feature>
<gene>
    <name evidence="2" type="ORF">K450DRAFT_230862</name>
</gene>
<protein>
    <submittedName>
        <fullName evidence="2">Uncharacterized protein</fullName>
    </submittedName>
</protein>
<dbReference type="GeneID" id="75912669"/>
<evidence type="ECO:0000313" key="3">
    <source>
        <dbReference type="Proteomes" id="UP001206595"/>
    </source>
</evidence>
<keyword evidence="3" id="KW-1185">Reference proteome</keyword>
<dbReference type="AlphaFoldDB" id="A0AAD5EE42"/>
<feature type="compositionally biased region" description="Polar residues" evidence="1">
    <location>
        <begin position="1"/>
        <end position="45"/>
    </location>
</feature>
<dbReference type="Proteomes" id="UP001206595">
    <property type="component" value="Unassembled WGS sequence"/>
</dbReference>
<sequence length="299" mass="33694">MADQNWQQKSLSDSEILFGNTSNPSSADLPTYESSQSPNGRQGDSQPDVGLVDRLASLRQSSISHDNRFVAKSRKRSADEDSQMDETPKKKRKSTAARVIAKVIQTMYESSTVAFTTYQNYKDKIRNQITYRTSWQKEIDNRKMRGCGIDFIHFTESPNAMLTRQNSSNSLNRHKGKEAIQESRSVQSNANASPGPVIDSENWYWVTRDLKVSVVVSIMNVVAFDKHNLTLHCSQQENLANHAASNFKCSLAKLNVKTFLCINHFHKFILFSTPNVVYISTKILFCNIGVSTVEKLGCP</sequence>
<evidence type="ECO:0000313" key="2">
    <source>
        <dbReference type="EMBL" id="KAI8581722.1"/>
    </source>
</evidence>
<organism evidence="2 3">
    <name type="scientific">Umbelopsis ramanniana AG</name>
    <dbReference type="NCBI Taxonomy" id="1314678"/>
    <lineage>
        <taxon>Eukaryota</taxon>
        <taxon>Fungi</taxon>
        <taxon>Fungi incertae sedis</taxon>
        <taxon>Mucoromycota</taxon>
        <taxon>Mucoromycotina</taxon>
        <taxon>Umbelopsidomycetes</taxon>
        <taxon>Umbelopsidales</taxon>
        <taxon>Umbelopsidaceae</taxon>
        <taxon>Umbelopsis</taxon>
    </lineage>
</organism>
<name>A0AAD5EE42_UMBRA</name>
<reference evidence="2" key="2">
    <citation type="journal article" date="2022" name="Proc. Natl. Acad. Sci. U.S.A.">
        <title>Diploid-dominant life cycles characterize the early evolution of Fungi.</title>
        <authorList>
            <person name="Amses K.R."/>
            <person name="Simmons D.R."/>
            <person name="Longcore J.E."/>
            <person name="Mondo S.J."/>
            <person name="Seto K."/>
            <person name="Jeronimo G.H."/>
            <person name="Bonds A.E."/>
            <person name="Quandt C.A."/>
            <person name="Davis W.J."/>
            <person name="Chang Y."/>
            <person name="Federici B.A."/>
            <person name="Kuo A."/>
            <person name="LaButti K."/>
            <person name="Pangilinan J."/>
            <person name="Andreopoulos W."/>
            <person name="Tritt A."/>
            <person name="Riley R."/>
            <person name="Hundley H."/>
            <person name="Johnson J."/>
            <person name="Lipzen A."/>
            <person name="Barry K."/>
            <person name="Lang B.F."/>
            <person name="Cuomo C.A."/>
            <person name="Buchler N.E."/>
            <person name="Grigoriev I.V."/>
            <person name="Spatafora J.W."/>
            <person name="Stajich J.E."/>
            <person name="James T.Y."/>
        </authorList>
    </citation>
    <scope>NUCLEOTIDE SEQUENCE</scope>
    <source>
        <strain evidence="2">AG</strain>
    </source>
</reference>
<accession>A0AAD5EE42</accession>
<evidence type="ECO:0000256" key="1">
    <source>
        <dbReference type="SAM" id="MobiDB-lite"/>
    </source>
</evidence>
<feature type="region of interest" description="Disordered" evidence="1">
    <location>
        <begin position="1"/>
        <end position="95"/>
    </location>
</feature>
<feature type="compositionally biased region" description="Polar residues" evidence="1">
    <location>
        <begin position="182"/>
        <end position="192"/>
    </location>
</feature>
<reference evidence="2" key="1">
    <citation type="submission" date="2021-06" db="EMBL/GenBank/DDBJ databases">
        <authorList>
            <consortium name="DOE Joint Genome Institute"/>
            <person name="Mondo S.J."/>
            <person name="Amses K.R."/>
            <person name="Simmons D.R."/>
            <person name="Longcore J.E."/>
            <person name="Seto K."/>
            <person name="Alves G.H."/>
            <person name="Bonds A.E."/>
            <person name="Quandt C.A."/>
            <person name="Davis W.J."/>
            <person name="Chang Y."/>
            <person name="Letcher P.M."/>
            <person name="Powell M.J."/>
            <person name="Kuo A."/>
            <person name="Labutti K."/>
            <person name="Pangilinan J."/>
            <person name="Andreopoulos W."/>
            <person name="Tritt A."/>
            <person name="Riley R."/>
            <person name="Hundley H."/>
            <person name="Johnson J."/>
            <person name="Lipzen A."/>
            <person name="Barry K."/>
            <person name="Berbee M.L."/>
            <person name="Buchler N.E."/>
            <person name="Grigoriev I.V."/>
            <person name="Spatafora J.W."/>
            <person name="Stajich J.E."/>
            <person name="James T.Y."/>
        </authorList>
    </citation>
    <scope>NUCLEOTIDE SEQUENCE</scope>
    <source>
        <strain evidence="2">AG</strain>
    </source>
</reference>
<proteinExistence type="predicted"/>
<dbReference type="RefSeq" id="XP_051446726.1">
    <property type="nucleotide sequence ID" value="XM_051587324.1"/>
</dbReference>